<sequence>MGSQRQIATQDPTMVVTEVGSGETNSWPGMTWCDLVGSERQLGGPMDRD</sequence>
<dbReference type="EMBL" id="CP003969">
    <property type="protein sequence ID" value="AGP35298.1"/>
    <property type="molecule type" value="Genomic_DNA"/>
</dbReference>
<dbReference type="STRING" id="1254432.SCE1572_12690"/>
<accession>S4XXF3</accession>
<dbReference type="HOGENOM" id="CLU_3140767_0_0_7"/>
<protein>
    <submittedName>
        <fullName evidence="1">Uncharacterized protein</fullName>
    </submittedName>
</protein>
<reference evidence="1 2" key="1">
    <citation type="journal article" date="2013" name="Sci. Rep.">
        <title>Extraordinary expansion of a Sorangium cellulosum genome from an alkaline milieu.</title>
        <authorList>
            <person name="Han K."/>
            <person name="Li Z.F."/>
            <person name="Peng R."/>
            <person name="Zhu L.P."/>
            <person name="Zhou T."/>
            <person name="Wang L.G."/>
            <person name="Li S.G."/>
            <person name="Zhang X.B."/>
            <person name="Hu W."/>
            <person name="Wu Z.H."/>
            <person name="Qin N."/>
            <person name="Li Y.Z."/>
        </authorList>
    </citation>
    <scope>NUCLEOTIDE SEQUENCE [LARGE SCALE GENOMIC DNA]</scope>
    <source>
        <strain evidence="1 2">So0157-2</strain>
    </source>
</reference>
<dbReference type="KEGG" id="scu:SCE1572_12690"/>
<organism evidence="1 2">
    <name type="scientific">Sorangium cellulosum So0157-2</name>
    <dbReference type="NCBI Taxonomy" id="1254432"/>
    <lineage>
        <taxon>Bacteria</taxon>
        <taxon>Pseudomonadati</taxon>
        <taxon>Myxococcota</taxon>
        <taxon>Polyangia</taxon>
        <taxon>Polyangiales</taxon>
        <taxon>Polyangiaceae</taxon>
        <taxon>Sorangium</taxon>
    </lineage>
</organism>
<gene>
    <name evidence="1" type="ORF">SCE1572_12690</name>
</gene>
<dbReference type="Proteomes" id="UP000014803">
    <property type="component" value="Chromosome"/>
</dbReference>
<dbReference type="AlphaFoldDB" id="S4XXF3"/>
<name>S4XXF3_SORCE</name>
<evidence type="ECO:0000313" key="1">
    <source>
        <dbReference type="EMBL" id="AGP35298.1"/>
    </source>
</evidence>
<evidence type="ECO:0000313" key="2">
    <source>
        <dbReference type="Proteomes" id="UP000014803"/>
    </source>
</evidence>
<proteinExistence type="predicted"/>